<dbReference type="InterPro" id="IPR040117">
    <property type="entry name" value="GCSF/MGF"/>
</dbReference>
<dbReference type="SUPFAM" id="SSF47266">
    <property type="entry name" value="4-helical cytokines"/>
    <property type="match status" value="1"/>
</dbReference>
<reference evidence="2" key="1">
    <citation type="submission" date="2023-07" db="EMBL/GenBank/DDBJ databases">
        <title>Chromosome-level Genome Assembly of Striped Snakehead (Channa striata).</title>
        <authorList>
            <person name="Liu H."/>
        </authorList>
    </citation>
    <scope>NUCLEOTIDE SEQUENCE</scope>
    <source>
        <strain evidence="2">Gz</strain>
        <tissue evidence="2">Muscle</tissue>
    </source>
</reference>
<dbReference type="Gene3D" id="1.20.1250.10">
    <property type="match status" value="1"/>
</dbReference>
<dbReference type="AlphaFoldDB" id="A0AA88MA19"/>
<feature type="signal peptide" evidence="1">
    <location>
        <begin position="1"/>
        <end position="21"/>
    </location>
</feature>
<keyword evidence="3" id="KW-1185">Reference proteome</keyword>
<dbReference type="PANTHER" id="PTHR10511">
    <property type="entry name" value="GRANULOCYTE COLONY-STIMULATING FACTOR"/>
    <property type="match status" value="1"/>
</dbReference>
<dbReference type="PANTHER" id="PTHR10511:SF2">
    <property type="entry name" value="GRANULOCYTE COLONY-STIMULATING FACTOR"/>
    <property type="match status" value="1"/>
</dbReference>
<dbReference type="GO" id="GO:0045639">
    <property type="term" value="P:positive regulation of myeloid cell differentiation"/>
    <property type="evidence" value="ECO:0007669"/>
    <property type="project" value="InterPro"/>
</dbReference>
<sequence>MNAGIVIALLHCYQFAVLVQSAPTTVPLLDFREAVERTRTLVEKILTDLPTVHAATVNIQGLTLDSSSQTANLQMMVTSLGIPASPVIKPLSEQFTLDTCVSRMSAGSQLYQGILGVLSERLSGLGDLKAELRDLLLLINKMKEAAQLSGANSSDQSAASDLAARLQDDYKVQVAAHLTLSQLRSFCHDMIRSLRNIASHRSRAAGAR</sequence>
<gene>
    <name evidence="2" type="ORF">Q5P01_017838</name>
</gene>
<evidence type="ECO:0000256" key="1">
    <source>
        <dbReference type="SAM" id="SignalP"/>
    </source>
</evidence>
<protein>
    <submittedName>
        <fullName evidence="2">Uncharacterized protein</fullName>
    </submittedName>
</protein>
<dbReference type="EMBL" id="JAUPFM010000013">
    <property type="protein sequence ID" value="KAK2833949.1"/>
    <property type="molecule type" value="Genomic_DNA"/>
</dbReference>
<organism evidence="2 3">
    <name type="scientific">Channa striata</name>
    <name type="common">Snakehead murrel</name>
    <name type="synonym">Ophicephalus striatus</name>
    <dbReference type="NCBI Taxonomy" id="64152"/>
    <lineage>
        <taxon>Eukaryota</taxon>
        <taxon>Metazoa</taxon>
        <taxon>Chordata</taxon>
        <taxon>Craniata</taxon>
        <taxon>Vertebrata</taxon>
        <taxon>Euteleostomi</taxon>
        <taxon>Actinopterygii</taxon>
        <taxon>Neopterygii</taxon>
        <taxon>Teleostei</taxon>
        <taxon>Neoteleostei</taxon>
        <taxon>Acanthomorphata</taxon>
        <taxon>Anabantaria</taxon>
        <taxon>Anabantiformes</taxon>
        <taxon>Channoidei</taxon>
        <taxon>Channidae</taxon>
        <taxon>Channa</taxon>
    </lineage>
</organism>
<accession>A0AA88MA19</accession>
<name>A0AA88MA19_CHASR</name>
<evidence type="ECO:0000313" key="3">
    <source>
        <dbReference type="Proteomes" id="UP001187415"/>
    </source>
</evidence>
<dbReference type="InterPro" id="IPR009079">
    <property type="entry name" value="4_helix_cytokine-like_core"/>
</dbReference>
<evidence type="ECO:0000313" key="2">
    <source>
        <dbReference type="EMBL" id="KAK2833949.1"/>
    </source>
</evidence>
<dbReference type="Proteomes" id="UP001187415">
    <property type="component" value="Unassembled WGS sequence"/>
</dbReference>
<comment type="caution">
    <text evidence="2">The sequence shown here is derived from an EMBL/GenBank/DDBJ whole genome shotgun (WGS) entry which is preliminary data.</text>
</comment>
<proteinExistence type="predicted"/>
<keyword evidence="1" id="KW-0732">Signal</keyword>
<feature type="chain" id="PRO_5041701886" evidence="1">
    <location>
        <begin position="22"/>
        <end position="208"/>
    </location>
</feature>
<dbReference type="GO" id="GO:0005125">
    <property type="term" value="F:cytokine activity"/>
    <property type="evidence" value="ECO:0007669"/>
    <property type="project" value="InterPro"/>
</dbReference>